<dbReference type="Proteomes" id="UP001268256">
    <property type="component" value="Unassembled WGS sequence"/>
</dbReference>
<evidence type="ECO:0000313" key="2">
    <source>
        <dbReference type="EMBL" id="MDS3859723.1"/>
    </source>
</evidence>
<dbReference type="EMBL" id="JAVMIP010000002">
    <property type="protein sequence ID" value="MDS3859723.1"/>
    <property type="molecule type" value="Genomic_DNA"/>
</dbReference>
<keyword evidence="1" id="KW-1133">Transmembrane helix</keyword>
<gene>
    <name evidence="2" type="ORF">RIF25_02765</name>
</gene>
<protein>
    <recommendedName>
        <fullName evidence="4">RNA polymerase subunit sigma</fullName>
    </recommendedName>
</protein>
<accession>A0AAE4JW46</accession>
<dbReference type="RefSeq" id="WP_322877031.1">
    <property type="nucleotide sequence ID" value="NZ_JAVMIP010000002.1"/>
</dbReference>
<feature type="transmembrane region" description="Helical" evidence="1">
    <location>
        <begin position="21"/>
        <end position="40"/>
    </location>
</feature>
<name>A0AAE4JW46_9CYAN</name>
<reference evidence="3" key="1">
    <citation type="submission" date="2023-07" db="EMBL/GenBank/DDBJ databases">
        <authorList>
            <person name="Luz R."/>
            <person name="Cordeiro R."/>
            <person name="Fonseca A."/>
            <person name="Goncalves V."/>
        </authorList>
    </citation>
    <scope>NUCLEOTIDE SEQUENCE [LARGE SCALE GENOMIC DNA]</scope>
    <source>
        <strain evidence="3">BACA0444</strain>
    </source>
</reference>
<evidence type="ECO:0008006" key="4">
    <source>
        <dbReference type="Google" id="ProtNLM"/>
    </source>
</evidence>
<evidence type="ECO:0000313" key="3">
    <source>
        <dbReference type="Proteomes" id="UP001268256"/>
    </source>
</evidence>
<keyword evidence="1" id="KW-0812">Transmembrane</keyword>
<keyword evidence="3" id="KW-1185">Reference proteome</keyword>
<dbReference type="AlphaFoldDB" id="A0AAE4JW46"/>
<proteinExistence type="predicted"/>
<keyword evidence="1" id="KW-0472">Membrane</keyword>
<evidence type="ECO:0000256" key="1">
    <source>
        <dbReference type="SAM" id="Phobius"/>
    </source>
</evidence>
<comment type="caution">
    <text evidence="2">The sequence shown here is derived from an EMBL/GenBank/DDBJ whole genome shotgun (WGS) entry which is preliminary data.</text>
</comment>
<organism evidence="2 3">
    <name type="scientific">Pseudocalidococcus azoricus BACA0444</name>
    <dbReference type="NCBI Taxonomy" id="2918990"/>
    <lineage>
        <taxon>Bacteria</taxon>
        <taxon>Bacillati</taxon>
        <taxon>Cyanobacteriota</taxon>
        <taxon>Cyanophyceae</taxon>
        <taxon>Acaryochloridales</taxon>
        <taxon>Thermosynechococcaceae</taxon>
        <taxon>Pseudocalidococcus</taxon>
        <taxon>Pseudocalidococcus azoricus</taxon>
    </lineage>
</organism>
<sequence length="47" mass="5136">MAADFDRGIMKFKGADSRPMVAISAVLVLGFIGLLIWWGLQTAYAFS</sequence>